<dbReference type="Proteomes" id="UP000190906">
    <property type="component" value="Unassembled WGS sequence"/>
</dbReference>
<evidence type="ECO:0000313" key="1">
    <source>
        <dbReference type="EMBL" id="OOR12634.1"/>
    </source>
</evidence>
<accession>A0A1S9TRG4</accession>
<proteinExistence type="predicted"/>
<protein>
    <submittedName>
        <fullName evidence="1">Uncharacterized protein</fullName>
    </submittedName>
</protein>
<dbReference type="EMBL" id="MUAJ01000007">
    <property type="protein sequence ID" value="OOR12634.1"/>
    <property type="molecule type" value="Genomic_DNA"/>
</dbReference>
<dbReference type="AlphaFoldDB" id="A0A1S9TRG4"/>
<sequence length="266" mass="30912">MTLFDKQDFVVANISNIPSDKAKLLNLLKLFNNKSYTWNEILNEEFHNIMELSSETFRKMVNHSTMIGILNFQDRKYSLTENSKKLLNKEIDIDKYFITILKSETAINKTSNILLLLLTLFSGTLRLKTIYTIFSYVGKERLDDSSLAAVGRNLRAIFSILKIIGIIEKSGNEILLKDKFHDNFGINNIKPIDMYFNSRIIDAKNIRRYLNEFFDQQVTTKILTCVSTYETTRYIWSKSSLYKNQGEIQNLYDEYIMTVIIKGGGQ</sequence>
<gene>
    <name evidence="1" type="ORF">BW897_11010</name>
</gene>
<evidence type="ECO:0000313" key="2">
    <source>
        <dbReference type="Proteomes" id="UP000190906"/>
    </source>
</evidence>
<name>A0A1S9TRG4_BACCE</name>
<reference evidence="1 2" key="1">
    <citation type="submission" date="2017-01" db="EMBL/GenBank/DDBJ databases">
        <title>Bacillus cereus isolates.</title>
        <authorList>
            <person name="Beno S.M."/>
        </authorList>
    </citation>
    <scope>NUCLEOTIDE SEQUENCE [LARGE SCALE GENOMIC DNA]</scope>
    <source>
        <strain evidence="1 2">FSL H8-0485</strain>
    </source>
</reference>
<comment type="caution">
    <text evidence="1">The sequence shown here is derived from an EMBL/GenBank/DDBJ whole genome shotgun (WGS) entry which is preliminary data.</text>
</comment>
<dbReference type="RefSeq" id="WP_078204681.1">
    <property type="nucleotide sequence ID" value="NZ_MUAJ01000007.1"/>
</dbReference>
<organism evidence="1 2">
    <name type="scientific">Bacillus cereus</name>
    <dbReference type="NCBI Taxonomy" id="1396"/>
    <lineage>
        <taxon>Bacteria</taxon>
        <taxon>Bacillati</taxon>
        <taxon>Bacillota</taxon>
        <taxon>Bacilli</taxon>
        <taxon>Bacillales</taxon>
        <taxon>Bacillaceae</taxon>
        <taxon>Bacillus</taxon>
        <taxon>Bacillus cereus group</taxon>
    </lineage>
</organism>